<sequence length="513" mass="55756">MKLREDIVAVYREVHTWVGILAALFLFIAFYAGSVSMFEQTLQNWLTPESHLPAPVSLDRTPELMEKAFTAFPDARQNYTIVLTPDKTQPARLVWPQNPKSREHGPILLVAAALDPEGGLITEKQPPSETAHFIDVLHQRVGLPLPEDVAMPFMGVVALAYAIALVSGVIAFLPALKRTLFAVRLEGGKRRAWLDLHNVFGFFSLPFHVVMAITSVLFAFHEPIYAVQNILFHNDAHPAHARQHASPARETAPLLTPAALVASLARQAPGFEPDTLNYTTRPGPGGGTLTLRVAGHDPRFVMRGPNAGFAVMDPVTGHILSTDYLPGHQSGGFATITSFFSLHFGSYGGYPVRWAYLVLGFGGAFLFYTGNQLWIMARQRRERATGLVTATRGSRVLSSLTIGCTTGCMTGIAAIITFAAAVPNPMTYMPVALIYYATFLLCTVLAFILPVQTKARALFCITALSHIILAVAALTRGGSPDDDTSFIVAALALTLALLFFMVAKKRGYSGLTH</sequence>
<feature type="transmembrane region" description="Helical" evidence="1">
    <location>
        <begin position="396"/>
        <end position="422"/>
    </location>
</feature>
<dbReference type="Proteomes" id="UP000188937">
    <property type="component" value="Chromosome"/>
</dbReference>
<dbReference type="InterPro" id="IPR005625">
    <property type="entry name" value="PepSY-ass_TM"/>
</dbReference>
<dbReference type="RefSeq" id="WP_077813874.1">
    <property type="nucleotide sequence ID" value="NZ_CP014692.1"/>
</dbReference>
<keyword evidence="1" id="KW-0812">Transmembrane</keyword>
<dbReference type="PANTHER" id="PTHR34219:SF9">
    <property type="entry name" value="IRON-REGULATED INNER MEMBRANE PROTEIN"/>
    <property type="match status" value="1"/>
</dbReference>
<reference evidence="2 3" key="1">
    <citation type="submission" date="2016-03" db="EMBL/GenBank/DDBJ databases">
        <title>Acetic acid bacteria sequencing.</title>
        <authorList>
            <person name="Brandt J."/>
            <person name="Jakob F."/>
            <person name="Vogel R.F."/>
        </authorList>
    </citation>
    <scope>NUCLEOTIDE SEQUENCE [LARGE SCALE GENOMIC DNA]</scope>
    <source>
        <strain evidence="2 3">TMW2.1153</strain>
    </source>
</reference>
<dbReference type="OrthoDB" id="6307929at2"/>
<evidence type="ECO:0008006" key="4">
    <source>
        <dbReference type="Google" id="ProtNLM"/>
    </source>
</evidence>
<dbReference type="AlphaFoldDB" id="A0A1U9KJD3"/>
<evidence type="ECO:0000256" key="1">
    <source>
        <dbReference type="SAM" id="Phobius"/>
    </source>
</evidence>
<accession>A0A1U9KJD3</accession>
<evidence type="ECO:0000313" key="2">
    <source>
        <dbReference type="EMBL" id="AQS85867.1"/>
    </source>
</evidence>
<organism evidence="2 3">
    <name type="scientific">Acetobacter aceti</name>
    <dbReference type="NCBI Taxonomy" id="435"/>
    <lineage>
        <taxon>Bacteria</taxon>
        <taxon>Pseudomonadati</taxon>
        <taxon>Pseudomonadota</taxon>
        <taxon>Alphaproteobacteria</taxon>
        <taxon>Acetobacterales</taxon>
        <taxon>Acetobacteraceae</taxon>
        <taxon>Acetobacter</taxon>
        <taxon>Acetobacter subgen. Acetobacter</taxon>
    </lineage>
</organism>
<name>A0A1U9KJD3_ACEAC</name>
<gene>
    <name evidence="2" type="ORF">A0U92_15075</name>
</gene>
<feature type="transmembrane region" description="Helical" evidence="1">
    <location>
        <begin position="428"/>
        <end position="449"/>
    </location>
</feature>
<dbReference type="Pfam" id="PF03929">
    <property type="entry name" value="PepSY_TM"/>
    <property type="match status" value="1"/>
</dbReference>
<keyword evidence="1" id="KW-0472">Membrane</keyword>
<dbReference type="PANTHER" id="PTHR34219">
    <property type="entry name" value="IRON-REGULATED INNER MEMBRANE PROTEIN-RELATED"/>
    <property type="match status" value="1"/>
</dbReference>
<dbReference type="STRING" id="435.A0U92_15075"/>
<dbReference type="KEGG" id="aace:A0U92_15075"/>
<feature type="transmembrane region" description="Helical" evidence="1">
    <location>
        <begin position="456"/>
        <end position="474"/>
    </location>
</feature>
<feature type="transmembrane region" description="Helical" evidence="1">
    <location>
        <begin position="354"/>
        <end position="375"/>
    </location>
</feature>
<feature type="transmembrane region" description="Helical" evidence="1">
    <location>
        <begin position="153"/>
        <end position="176"/>
    </location>
</feature>
<protein>
    <recommendedName>
        <fullName evidence="4">Peptidase</fullName>
    </recommendedName>
</protein>
<keyword evidence="3" id="KW-1185">Reference proteome</keyword>
<feature type="transmembrane region" description="Helical" evidence="1">
    <location>
        <begin position="196"/>
        <end position="220"/>
    </location>
</feature>
<evidence type="ECO:0000313" key="3">
    <source>
        <dbReference type="Proteomes" id="UP000188937"/>
    </source>
</evidence>
<feature type="transmembrane region" description="Helical" evidence="1">
    <location>
        <begin position="16"/>
        <end position="38"/>
    </location>
</feature>
<dbReference type="EMBL" id="CP014692">
    <property type="protein sequence ID" value="AQS85867.1"/>
    <property type="molecule type" value="Genomic_DNA"/>
</dbReference>
<keyword evidence="1" id="KW-1133">Transmembrane helix</keyword>
<proteinExistence type="predicted"/>
<feature type="transmembrane region" description="Helical" evidence="1">
    <location>
        <begin position="486"/>
        <end position="503"/>
    </location>
</feature>